<dbReference type="PANTHER" id="PTHR12110">
    <property type="entry name" value="HYDROXYPYRUVATE ISOMERASE"/>
    <property type="match status" value="1"/>
</dbReference>
<sequence length="253" mass="27952">MNLLNELAVQSFCFRNITENQSVAGKVKEIGLERVEVCRVHADFHAVNDWKDIVKIYNDAGVSIVSIGVETFDGEDRDEAIFESAALAGAKQISCHFKIETFQKAVAQVKSWSEQYGVDVGIHNHGGYMFGGCPDIINYLIELGSPNIGLCMDTAWVMQIGPQRGNPVQWAKDYRGKIKGIHFKDFTFAPNGQWKDTIVGEGTLDLKGLVSELESQDFSGVSILEYEADPDNPVPALKSCVEKMREITSSLSV</sequence>
<keyword evidence="2" id="KW-0413">Isomerase</keyword>
<accession>A0A934RXR5</accession>
<keyword evidence="3" id="KW-1185">Reference proteome</keyword>
<dbReference type="InterPro" id="IPR013022">
    <property type="entry name" value="Xyl_isomerase-like_TIM-brl"/>
</dbReference>
<dbReference type="Proteomes" id="UP000617628">
    <property type="component" value="Unassembled WGS sequence"/>
</dbReference>
<dbReference type="RefSeq" id="WP_200356713.1">
    <property type="nucleotide sequence ID" value="NZ_JAENIL010000031.1"/>
</dbReference>
<dbReference type="SUPFAM" id="SSF51658">
    <property type="entry name" value="Xylose isomerase-like"/>
    <property type="match status" value="1"/>
</dbReference>
<reference evidence="2" key="1">
    <citation type="submission" date="2021-01" db="EMBL/GenBank/DDBJ databases">
        <title>Modified the classification status of verrucomicrobia.</title>
        <authorList>
            <person name="Feng X."/>
        </authorList>
    </citation>
    <scope>NUCLEOTIDE SEQUENCE</scope>
    <source>
        <strain evidence="2">KCTC 13126</strain>
    </source>
</reference>
<dbReference type="GO" id="GO:0016853">
    <property type="term" value="F:isomerase activity"/>
    <property type="evidence" value="ECO:0007669"/>
    <property type="project" value="UniProtKB-KW"/>
</dbReference>
<name>A0A934RXR5_9BACT</name>
<evidence type="ECO:0000313" key="2">
    <source>
        <dbReference type="EMBL" id="MBK1878501.1"/>
    </source>
</evidence>
<feature type="domain" description="Xylose isomerase-like TIM barrel" evidence="1">
    <location>
        <begin position="46"/>
        <end position="238"/>
    </location>
</feature>
<dbReference type="InterPro" id="IPR050312">
    <property type="entry name" value="IolE/XylAMocC-like"/>
</dbReference>
<dbReference type="PANTHER" id="PTHR12110:SF41">
    <property type="entry name" value="INOSOSE DEHYDRATASE"/>
    <property type="match status" value="1"/>
</dbReference>
<dbReference type="AlphaFoldDB" id="A0A934RXR5"/>
<dbReference type="InterPro" id="IPR036237">
    <property type="entry name" value="Xyl_isomerase-like_sf"/>
</dbReference>
<dbReference type="EMBL" id="JAENIL010000031">
    <property type="protein sequence ID" value="MBK1878501.1"/>
    <property type="molecule type" value="Genomic_DNA"/>
</dbReference>
<dbReference type="Pfam" id="PF01261">
    <property type="entry name" value="AP_endonuc_2"/>
    <property type="match status" value="1"/>
</dbReference>
<organism evidence="2 3">
    <name type="scientific">Pelagicoccus mobilis</name>
    <dbReference type="NCBI Taxonomy" id="415221"/>
    <lineage>
        <taxon>Bacteria</taxon>
        <taxon>Pseudomonadati</taxon>
        <taxon>Verrucomicrobiota</taxon>
        <taxon>Opitutia</taxon>
        <taxon>Puniceicoccales</taxon>
        <taxon>Pelagicoccaceae</taxon>
        <taxon>Pelagicoccus</taxon>
    </lineage>
</organism>
<evidence type="ECO:0000259" key="1">
    <source>
        <dbReference type="Pfam" id="PF01261"/>
    </source>
</evidence>
<evidence type="ECO:0000313" key="3">
    <source>
        <dbReference type="Proteomes" id="UP000617628"/>
    </source>
</evidence>
<dbReference type="Gene3D" id="3.20.20.150">
    <property type="entry name" value="Divalent-metal-dependent TIM barrel enzymes"/>
    <property type="match status" value="1"/>
</dbReference>
<proteinExistence type="predicted"/>
<gene>
    <name evidence="2" type="ORF">JIN87_16590</name>
</gene>
<protein>
    <submittedName>
        <fullName evidence="2">Sugar phosphate isomerase/epimerase</fullName>
    </submittedName>
</protein>
<comment type="caution">
    <text evidence="2">The sequence shown here is derived from an EMBL/GenBank/DDBJ whole genome shotgun (WGS) entry which is preliminary data.</text>
</comment>